<organism evidence="2 3">
    <name type="scientific">Lactobacillus amylovorus subsp. animalium</name>
    <dbReference type="NCBI Taxonomy" id="3378536"/>
    <lineage>
        <taxon>Bacteria</taxon>
        <taxon>Bacillati</taxon>
        <taxon>Bacillota</taxon>
        <taxon>Bacilli</taxon>
        <taxon>Lactobacillales</taxon>
        <taxon>Lactobacillaceae</taxon>
        <taxon>Lactobacillus</taxon>
    </lineage>
</organism>
<proteinExistence type="predicted"/>
<dbReference type="EMBL" id="BAAAAK010000001">
    <property type="protein sequence ID" value="GAA0041723.1"/>
    <property type="molecule type" value="Genomic_DNA"/>
</dbReference>
<accession>A0ABC9VK48</accession>
<evidence type="ECO:0000256" key="1">
    <source>
        <dbReference type="SAM" id="MobiDB-lite"/>
    </source>
</evidence>
<evidence type="ECO:0000313" key="2">
    <source>
        <dbReference type="EMBL" id="GAA0041723.1"/>
    </source>
</evidence>
<dbReference type="RefSeq" id="WP_353302343.1">
    <property type="nucleotide sequence ID" value="NZ_BAAAAK010000001.1"/>
</dbReference>
<evidence type="ECO:0008006" key="4">
    <source>
        <dbReference type="Google" id="ProtNLM"/>
    </source>
</evidence>
<feature type="region of interest" description="Disordered" evidence="1">
    <location>
        <begin position="1"/>
        <end position="45"/>
    </location>
</feature>
<reference evidence="2 3" key="1">
    <citation type="journal article" date="2024" name="Int. J. Syst. Evol. Microbiol.">
        <title>Proposal of Lactobacillus amylovorus subsp. animalis subsp. nov. and an emended description of Lactobacillus amylovorus.</title>
        <authorList>
            <person name="Yamane K."/>
            <person name="Tanizawa Y."/>
            <person name="Kobayashi H."/>
            <person name="Kamizono T."/>
            <person name="Kojima Y."/>
            <person name="Takagi H."/>
            <person name="Tohno M."/>
        </authorList>
    </citation>
    <scope>NUCLEOTIDE SEQUENCE [LARGE SCALE GENOMIC DNA]</scope>
    <source>
        <strain evidence="2 3">TKL145</strain>
    </source>
</reference>
<protein>
    <recommendedName>
        <fullName evidence="4">Phage protein</fullName>
    </recommendedName>
</protein>
<reference evidence="3" key="2">
    <citation type="submission" date="2024-01" db="EMBL/GenBank/DDBJ databases">
        <title>Draft genome sequence of Lactobacillus amylovorus strain TKL145.</title>
        <authorList>
            <person name="Tohno M."/>
            <person name="Tanizawa Y."/>
        </authorList>
    </citation>
    <scope>NUCLEOTIDE SEQUENCE [LARGE SCALE GENOMIC DNA]</scope>
    <source>
        <strain evidence="3">TKL145</strain>
    </source>
</reference>
<gene>
    <name evidence="2" type="ORF">LATKL145_01330</name>
</gene>
<dbReference type="Proteomes" id="UP001437574">
    <property type="component" value="Unassembled WGS sequence"/>
</dbReference>
<sequence length="130" mass="15152">MFEKPKPGERFVHDPMKGDYIEPDPEFIRKHNPKKYRKPVSNPSKSGLQEVDGVIIHFIGGSSCKIDRMSVDHLVDFIERQSNKRRELGEDGPNLIRIEGGPFFQLKNVTYVEPWEHTEMVIDMEDKNEK</sequence>
<dbReference type="AlphaFoldDB" id="A0ABC9VK48"/>
<evidence type="ECO:0000313" key="3">
    <source>
        <dbReference type="Proteomes" id="UP001437574"/>
    </source>
</evidence>
<feature type="compositionally biased region" description="Basic and acidic residues" evidence="1">
    <location>
        <begin position="1"/>
        <end position="20"/>
    </location>
</feature>
<comment type="caution">
    <text evidence="2">The sequence shown here is derived from an EMBL/GenBank/DDBJ whole genome shotgun (WGS) entry which is preliminary data.</text>
</comment>
<name>A0ABC9VK48_LACAM</name>